<sequence length="502" mass="54017">MATSAAPDTVDIALVGAGIMSATAATLLKALDPSLRIAIFERLDDCALESSQGWNNAGTGHAANCEMNYTPEAADGSIDISKALEVNVEFDLSRQLWAYLVQSGAIADPAAFIRACPHMSFVVGDADVDFLRRRFAAMSAHHCYQGMQYTEDPAEIAQWAPIVMQGRPADHPVAATRMITGADVDYGTLTHLMIGHLTAQPDCSVHYLHEVRDLERVDGGWQLHSTARGSGDSVVTLARFVFLGAGGRALSLAQASGIPEAHGYGGFPVSGVWLRCDNPEVARRHHVKVYGKAAHGSPPMSVPHLDMRVVDGQHSVLFGPYAGFSTKFLKEGSYLDLFRSIRLGNLGPLLDVAAHSFRLEEYLVGQVVQTPHAMFETLQHFYPDARREDWSEAVAGQRVQIIEPDGHGGGTLQFGTKLLAAKDKSIVALLGASPGASTAAFIATELLQSCFADRLTEDAWLPKLRQIIPSWGIDLKTDAEACRRTRAATAPVLGLHTVGDDA</sequence>
<evidence type="ECO:0000256" key="1">
    <source>
        <dbReference type="ARBA" id="ARBA00001139"/>
    </source>
</evidence>
<comment type="pathway">
    <text evidence="3 9">Carbohydrate metabolism; tricarboxylic acid cycle; oxaloacetate from (S)-malate (quinone route): step 1/1.</text>
</comment>
<keyword evidence="8 9" id="KW-0560">Oxidoreductase</keyword>
<dbReference type="AlphaFoldDB" id="A0A839V2I3"/>
<evidence type="ECO:0000256" key="9">
    <source>
        <dbReference type="HAMAP-Rule" id="MF_00212"/>
    </source>
</evidence>
<evidence type="ECO:0000313" key="11">
    <source>
        <dbReference type="EMBL" id="NVN29492.1"/>
    </source>
</evidence>
<accession>A0A839V2I3</accession>
<evidence type="ECO:0000256" key="2">
    <source>
        <dbReference type="ARBA" id="ARBA00001974"/>
    </source>
</evidence>
<organism evidence="10 12">
    <name type="scientific">Endobacter medicaginis</name>
    <dbReference type="NCBI Taxonomy" id="1181271"/>
    <lineage>
        <taxon>Bacteria</taxon>
        <taxon>Pseudomonadati</taxon>
        <taxon>Pseudomonadota</taxon>
        <taxon>Alphaproteobacteria</taxon>
        <taxon>Acetobacterales</taxon>
        <taxon>Acetobacteraceae</taxon>
        <taxon>Endobacter</taxon>
    </lineage>
</organism>
<evidence type="ECO:0000313" key="13">
    <source>
        <dbReference type="Proteomes" id="UP000565205"/>
    </source>
</evidence>
<dbReference type="HAMAP" id="MF_00212">
    <property type="entry name" value="MQO"/>
    <property type="match status" value="1"/>
</dbReference>
<dbReference type="InterPro" id="IPR006231">
    <property type="entry name" value="MQO"/>
</dbReference>
<reference evidence="10 12" key="2">
    <citation type="submission" date="2020-08" db="EMBL/GenBank/DDBJ databases">
        <title>Genomic Encyclopedia of Type Strains, Phase III (KMG-III): the genomes of soil and plant-associated and newly described type strains.</title>
        <authorList>
            <person name="Whitman W."/>
        </authorList>
    </citation>
    <scope>NUCLEOTIDE SEQUENCE [LARGE SCALE GENOMIC DNA]</scope>
    <source>
        <strain evidence="10 12">CECT 8088</strain>
    </source>
</reference>
<dbReference type="EC" id="1.1.5.4" evidence="9"/>
<evidence type="ECO:0000313" key="10">
    <source>
        <dbReference type="EMBL" id="MBB3174710.1"/>
    </source>
</evidence>
<dbReference type="UniPathway" id="UPA00223">
    <property type="reaction ID" value="UER01008"/>
</dbReference>
<keyword evidence="12" id="KW-1185">Reference proteome</keyword>
<comment type="similarity">
    <text evidence="4 9">Belongs to the MQO family.</text>
</comment>
<comment type="cofactor">
    <cofactor evidence="2 9">
        <name>FAD</name>
        <dbReference type="ChEBI" id="CHEBI:57692"/>
    </cofactor>
</comment>
<dbReference type="RefSeq" id="WP_176622219.1">
    <property type="nucleotide sequence ID" value="NZ_JABXXQ010000041.1"/>
</dbReference>
<dbReference type="Proteomes" id="UP000565205">
    <property type="component" value="Unassembled WGS sequence"/>
</dbReference>
<dbReference type="InterPro" id="IPR036188">
    <property type="entry name" value="FAD/NAD-bd_sf"/>
</dbReference>
<comment type="catalytic activity">
    <reaction evidence="1 9">
        <text>(S)-malate + a quinone = a quinol + oxaloacetate</text>
        <dbReference type="Rhea" id="RHEA:46012"/>
        <dbReference type="ChEBI" id="CHEBI:15589"/>
        <dbReference type="ChEBI" id="CHEBI:16452"/>
        <dbReference type="ChEBI" id="CHEBI:24646"/>
        <dbReference type="ChEBI" id="CHEBI:132124"/>
        <dbReference type="EC" id="1.1.5.4"/>
    </reaction>
</comment>
<dbReference type="NCBIfam" id="NF003608">
    <property type="entry name" value="PRK05257.2-4"/>
    <property type="match status" value="1"/>
</dbReference>
<gene>
    <name evidence="9 11" type="primary">mqo</name>
    <name evidence="10" type="ORF">FHR90_002556</name>
    <name evidence="11" type="ORF">HUK83_03965</name>
</gene>
<evidence type="ECO:0000256" key="6">
    <source>
        <dbReference type="ARBA" id="ARBA00022630"/>
    </source>
</evidence>
<dbReference type="EMBL" id="JABXXQ010000041">
    <property type="protein sequence ID" value="NVN29492.1"/>
    <property type="molecule type" value="Genomic_DNA"/>
</dbReference>
<evidence type="ECO:0000313" key="12">
    <source>
        <dbReference type="Proteomes" id="UP000557688"/>
    </source>
</evidence>
<evidence type="ECO:0000256" key="4">
    <source>
        <dbReference type="ARBA" id="ARBA00006389"/>
    </source>
</evidence>
<evidence type="ECO:0000256" key="8">
    <source>
        <dbReference type="ARBA" id="ARBA00023002"/>
    </source>
</evidence>
<dbReference type="PANTHER" id="PTHR43104:SF2">
    <property type="entry name" value="L-2-HYDROXYGLUTARATE DEHYDROGENASE, MITOCHONDRIAL"/>
    <property type="match status" value="1"/>
</dbReference>
<dbReference type="GO" id="GO:0047545">
    <property type="term" value="F:(S)-2-hydroxyglutarate dehydrogenase activity"/>
    <property type="evidence" value="ECO:0007669"/>
    <property type="project" value="TreeGrafter"/>
</dbReference>
<comment type="caution">
    <text evidence="10">The sequence shown here is derived from an EMBL/GenBank/DDBJ whole genome shotgun (WGS) entry which is preliminary data.</text>
</comment>
<dbReference type="Pfam" id="PF06039">
    <property type="entry name" value="Mqo"/>
    <property type="match status" value="1"/>
</dbReference>
<evidence type="ECO:0000256" key="3">
    <source>
        <dbReference type="ARBA" id="ARBA00005012"/>
    </source>
</evidence>
<reference evidence="11 13" key="1">
    <citation type="submission" date="2020-06" db="EMBL/GenBank/DDBJ databases">
        <title>Description of novel acetic acid bacteria.</title>
        <authorList>
            <person name="Sombolestani A."/>
        </authorList>
    </citation>
    <scope>NUCLEOTIDE SEQUENCE [LARGE SCALE GENOMIC DNA]</scope>
    <source>
        <strain evidence="11 13">LMG 26838</strain>
    </source>
</reference>
<protein>
    <recommendedName>
        <fullName evidence="9">Probable malate:quinone oxidoreductase</fullName>
        <ecNumber evidence="9">1.1.5.4</ecNumber>
    </recommendedName>
    <alternativeName>
        <fullName evidence="9">MQO</fullName>
    </alternativeName>
    <alternativeName>
        <fullName evidence="9">Malate dehydrogenase [quinone]</fullName>
    </alternativeName>
</protein>
<evidence type="ECO:0000256" key="7">
    <source>
        <dbReference type="ARBA" id="ARBA00022827"/>
    </source>
</evidence>
<dbReference type="EMBL" id="JACHXV010000010">
    <property type="protein sequence ID" value="MBB3174710.1"/>
    <property type="molecule type" value="Genomic_DNA"/>
</dbReference>
<dbReference type="GO" id="GO:0008924">
    <property type="term" value="F:L-malate dehydrogenase (quinone) activity"/>
    <property type="evidence" value="ECO:0007669"/>
    <property type="project" value="UniProtKB-UniRule"/>
</dbReference>
<keyword evidence="5 9" id="KW-0816">Tricarboxylic acid cycle</keyword>
<dbReference type="NCBIfam" id="TIGR01320">
    <property type="entry name" value="mal_quin_oxido"/>
    <property type="match status" value="1"/>
</dbReference>
<name>A0A839V2I3_9PROT</name>
<dbReference type="Proteomes" id="UP000557688">
    <property type="component" value="Unassembled WGS sequence"/>
</dbReference>
<dbReference type="NCBIfam" id="NF009875">
    <property type="entry name" value="PRK13339.1"/>
    <property type="match status" value="1"/>
</dbReference>
<dbReference type="SUPFAM" id="SSF51905">
    <property type="entry name" value="FAD/NAD(P)-binding domain"/>
    <property type="match status" value="1"/>
</dbReference>
<dbReference type="PANTHER" id="PTHR43104">
    <property type="entry name" value="L-2-HYDROXYGLUTARATE DEHYDROGENASE, MITOCHONDRIAL"/>
    <property type="match status" value="1"/>
</dbReference>
<dbReference type="NCBIfam" id="NF003611">
    <property type="entry name" value="PRK05257.3-2"/>
    <property type="match status" value="1"/>
</dbReference>
<evidence type="ECO:0000256" key="5">
    <source>
        <dbReference type="ARBA" id="ARBA00022532"/>
    </source>
</evidence>
<keyword evidence="7 9" id="KW-0274">FAD</keyword>
<dbReference type="NCBIfam" id="NF003606">
    <property type="entry name" value="PRK05257.2-1"/>
    <property type="match status" value="1"/>
</dbReference>
<proteinExistence type="inferred from homology"/>
<keyword evidence="6 9" id="KW-0285">Flavoprotein</keyword>
<dbReference type="GO" id="GO:0006099">
    <property type="term" value="P:tricarboxylic acid cycle"/>
    <property type="evidence" value="ECO:0007669"/>
    <property type="project" value="UniProtKB-UniRule"/>
</dbReference>